<evidence type="ECO:0000313" key="9">
    <source>
        <dbReference type="Proteomes" id="UP001153069"/>
    </source>
</evidence>
<proteinExistence type="predicted"/>
<evidence type="ECO:0000256" key="1">
    <source>
        <dbReference type="ARBA" id="ARBA00001966"/>
    </source>
</evidence>
<dbReference type="InterPro" id="IPR006638">
    <property type="entry name" value="Elp3/MiaA/NifB-like_rSAM"/>
</dbReference>
<evidence type="ECO:0000259" key="7">
    <source>
        <dbReference type="PROSITE" id="PS51918"/>
    </source>
</evidence>
<protein>
    <submittedName>
        <fullName evidence="8">Radical SAM domain protein</fullName>
    </submittedName>
</protein>
<dbReference type="SUPFAM" id="SSF102114">
    <property type="entry name" value="Radical SAM enzymes"/>
    <property type="match status" value="1"/>
</dbReference>
<dbReference type="CDD" id="cd01335">
    <property type="entry name" value="Radical_SAM"/>
    <property type="match status" value="1"/>
</dbReference>
<dbReference type="OrthoDB" id="39733at2759"/>
<evidence type="ECO:0000256" key="5">
    <source>
        <dbReference type="ARBA" id="ARBA00023014"/>
    </source>
</evidence>
<evidence type="ECO:0000256" key="2">
    <source>
        <dbReference type="ARBA" id="ARBA00022691"/>
    </source>
</evidence>
<keyword evidence="3" id="KW-0479">Metal-binding</keyword>
<dbReference type="Gene3D" id="3.80.30.20">
    <property type="entry name" value="tm_1862 like domain"/>
    <property type="match status" value="1"/>
</dbReference>
<keyword evidence="4" id="KW-0408">Iron</keyword>
<name>A0A9N8ET09_9STRA</name>
<dbReference type="GO" id="GO:0046872">
    <property type="term" value="F:metal ion binding"/>
    <property type="evidence" value="ECO:0007669"/>
    <property type="project" value="UniProtKB-KW"/>
</dbReference>
<dbReference type="InterPro" id="IPR058240">
    <property type="entry name" value="rSAM_sf"/>
</dbReference>
<evidence type="ECO:0000256" key="3">
    <source>
        <dbReference type="ARBA" id="ARBA00022723"/>
    </source>
</evidence>
<dbReference type="SMART" id="SM00729">
    <property type="entry name" value="Elp3"/>
    <property type="match status" value="1"/>
</dbReference>
<dbReference type="SFLD" id="SFLDS00029">
    <property type="entry name" value="Radical_SAM"/>
    <property type="match status" value="2"/>
</dbReference>
<comment type="cofactor">
    <cofactor evidence="1">
        <name>[4Fe-4S] cluster</name>
        <dbReference type="ChEBI" id="CHEBI:49883"/>
    </cofactor>
</comment>
<dbReference type="GO" id="GO:0003824">
    <property type="term" value="F:catalytic activity"/>
    <property type="evidence" value="ECO:0007669"/>
    <property type="project" value="InterPro"/>
</dbReference>
<evidence type="ECO:0000256" key="4">
    <source>
        <dbReference type="ARBA" id="ARBA00023004"/>
    </source>
</evidence>
<accession>A0A9N8ET09</accession>
<dbReference type="InterPro" id="IPR051198">
    <property type="entry name" value="BchE-like"/>
</dbReference>
<dbReference type="Proteomes" id="UP001153069">
    <property type="component" value="Unassembled WGS sequence"/>
</dbReference>
<dbReference type="InterPro" id="IPR023404">
    <property type="entry name" value="rSAM_horseshoe"/>
</dbReference>
<keyword evidence="9" id="KW-1185">Reference proteome</keyword>
<keyword evidence="5" id="KW-0411">Iron-sulfur</keyword>
<dbReference type="PANTHER" id="PTHR43409">
    <property type="entry name" value="ANAEROBIC MAGNESIUM-PROTOPORPHYRIN IX MONOMETHYL ESTER CYCLASE-RELATED"/>
    <property type="match status" value="1"/>
</dbReference>
<dbReference type="AlphaFoldDB" id="A0A9N8ET09"/>
<dbReference type="PANTHER" id="PTHR43409:SF4">
    <property type="entry name" value="RADICAL SAM SUPERFAMILY PROTEIN"/>
    <property type="match status" value="1"/>
</dbReference>
<keyword evidence="2" id="KW-0949">S-adenosyl-L-methionine</keyword>
<gene>
    <name evidence="8" type="ORF">SEMRO_1613_G286040.1</name>
</gene>
<dbReference type="EMBL" id="CAICTM010001611">
    <property type="protein sequence ID" value="CAB9524986.1"/>
    <property type="molecule type" value="Genomic_DNA"/>
</dbReference>
<reference evidence="8" key="1">
    <citation type="submission" date="2020-06" db="EMBL/GenBank/DDBJ databases">
        <authorList>
            <consortium name="Plant Systems Biology data submission"/>
        </authorList>
    </citation>
    <scope>NUCLEOTIDE SEQUENCE</scope>
    <source>
        <strain evidence="8">D6</strain>
    </source>
</reference>
<feature type="signal peptide" evidence="6">
    <location>
        <begin position="1"/>
        <end position="19"/>
    </location>
</feature>
<comment type="caution">
    <text evidence="8">The sequence shown here is derived from an EMBL/GenBank/DDBJ whole genome shotgun (WGS) entry which is preliminary data.</text>
</comment>
<feature type="chain" id="PRO_5040206701" evidence="6">
    <location>
        <begin position="20"/>
        <end position="364"/>
    </location>
</feature>
<dbReference type="SFLD" id="SFLDG01095">
    <property type="entry name" value="Uncharacterised_Radical_SAM_Su"/>
    <property type="match status" value="1"/>
</dbReference>
<dbReference type="Pfam" id="PF04055">
    <property type="entry name" value="Radical_SAM"/>
    <property type="match status" value="1"/>
</dbReference>
<dbReference type="GO" id="GO:0051536">
    <property type="term" value="F:iron-sulfur cluster binding"/>
    <property type="evidence" value="ECO:0007669"/>
    <property type="project" value="UniProtKB-KW"/>
</dbReference>
<sequence length="364" mass="41305">MNLLGYVSLLLALLSLATAFQRYGIVSIGPPFMTEGRRQSEVFSTSSPLLYDEPVFRPPAEWRSLILQVTIGCSWNKCSFCEMYQTKQFRAKPIEDIEQELQIVVATRGPNAVRDVFLADGDAMSLPTKQLMAILEMIQQHFPRVRRVSSYCLPRNIYYKSVQDLTELRHLGLRLVYVGCESGSDNVLDAVQKGETYETSLSELTKLQDAGIKRSIMILLGLGGKRYSEEHAIQSARLASASQPEFLSVLTTSFPRGLDRIEEGYRIHYLEQEEEEATRDTKSPHFFEPLTARESLQELYSFLQNTNITTNSTIFRSDHASNYLVLKGRLGRDKQTMLAQLAAVLDAPEEDDVYNLRPEWARGL</sequence>
<feature type="domain" description="Radical SAM core" evidence="7">
    <location>
        <begin position="57"/>
        <end position="293"/>
    </location>
</feature>
<dbReference type="PROSITE" id="PS51918">
    <property type="entry name" value="RADICAL_SAM"/>
    <property type="match status" value="1"/>
</dbReference>
<dbReference type="InterPro" id="IPR007197">
    <property type="entry name" value="rSAM"/>
</dbReference>
<dbReference type="SFLD" id="SFLDG01082">
    <property type="entry name" value="B12-binding_domain_containing"/>
    <property type="match status" value="1"/>
</dbReference>
<evidence type="ECO:0000313" key="8">
    <source>
        <dbReference type="EMBL" id="CAB9524986.1"/>
    </source>
</evidence>
<organism evidence="8 9">
    <name type="scientific">Seminavis robusta</name>
    <dbReference type="NCBI Taxonomy" id="568900"/>
    <lineage>
        <taxon>Eukaryota</taxon>
        <taxon>Sar</taxon>
        <taxon>Stramenopiles</taxon>
        <taxon>Ochrophyta</taxon>
        <taxon>Bacillariophyta</taxon>
        <taxon>Bacillariophyceae</taxon>
        <taxon>Bacillariophycidae</taxon>
        <taxon>Naviculales</taxon>
        <taxon>Naviculaceae</taxon>
        <taxon>Seminavis</taxon>
    </lineage>
</organism>
<evidence type="ECO:0000256" key="6">
    <source>
        <dbReference type="SAM" id="SignalP"/>
    </source>
</evidence>
<keyword evidence="6" id="KW-0732">Signal</keyword>